<gene>
    <name evidence="1" type="ORF">AVO44_15300</name>
</gene>
<dbReference type="OrthoDB" id="7861976at2"/>
<dbReference type="RefSeq" id="WP_068338504.1">
    <property type="nucleotide sequence ID" value="NZ_LQBP01000008.1"/>
</dbReference>
<dbReference type="EMBL" id="LQBP01000008">
    <property type="protein sequence ID" value="KUJ77697.1"/>
    <property type="molecule type" value="Genomic_DNA"/>
</dbReference>
<name>A0A0X3TPM4_9RHOB</name>
<sequence>MKQNVFSDLEKVTEATFQKERKLLRPLLEAEARVQQQLARLEAQVQQSRKDSGSSEGYRVTGTDILWSSWESASRRQLNLELARIRAQKLNAMEALRRAFGRQQAVAKLSAAQTEAFKRARGKKLSSY</sequence>
<dbReference type="STRING" id="1685378.AVO44_15300"/>
<evidence type="ECO:0000313" key="1">
    <source>
        <dbReference type="EMBL" id="KUJ77697.1"/>
    </source>
</evidence>
<dbReference type="AlphaFoldDB" id="A0A0X3TPM4"/>
<comment type="caution">
    <text evidence="1">The sequence shown here is derived from an EMBL/GenBank/DDBJ whole genome shotgun (WGS) entry which is preliminary data.</text>
</comment>
<proteinExistence type="predicted"/>
<keyword evidence="2" id="KW-1185">Reference proteome</keyword>
<dbReference type="Proteomes" id="UP000053690">
    <property type="component" value="Unassembled WGS sequence"/>
</dbReference>
<evidence type="ECO:0008006" key="3">
    <source>
        <dbReference type="Google" id="ProtNLM"/>
    </source>
</evidence>
<evidence type="ECO:0000313" key="2">
    <source>
        <dbReference type="Proteomes" id="UP000053690"/>
    </source>
</evidence>
<protein>
    <recommendedName>
        <fullName evidence="3">Flagellar FliJ protein</fullName>
    </recommendedName>
</protein>
<organism evidence="1 2">
    <name type="scientific">Ruegeria profundi</name>
    <dbReference type="NCBI Taxonomy" id="1685378"/>
    <lineage>
        <taxon>Bacteria</taxon>
        <taxon>Pseudomonadati</taxon>
        <taxon>Pseudomonadota</taxon>
        <taxon>Alphaproteobacteria</taxon>
        <taxon>Rhodobacterales</taxon>
        <taxon>Roseobacteraceae</taxon>
        <taxon>Ruegeria</taxon>
    </lineage>
</organism>
<accession>A0A0X3TPM4</accession>
<reference evidence="2" key="1">
    <citation type="submission" date="2015-12" db="EMBL/GenBank/DDBJ databases">
        <authorList>
            <person name="Zhang G."/>
            <person name="Stingl U."/>
        </authorList>
    </citation>
    <scope>NUCLEOTIDE SEQUENCE [LARGE SCALE GENOMIC DNA]</scope>
    <source>
        <strain evidence="2">ZGT108</strain>
    </source>
</reference>